<comment type="subcellular location">
    <subcellularLocation>
        <location evidence="1">Secreted</location>
    </subcellularLocation>
</comment>
<accession>A0A7J8KJI0</accession>
<feature type="domain" description="Hemicentin/VWA7 galactose-binding" evidence="5">
    <location>
        <begin position="135"/>
        <end position="185"/>
    </location>
</feature>
<reference evidence="8 9" key="1">
    <citation type="journal article" date="2020" name="Nature">
        <title>Six reference-quality genomes reveal evolution of bat adaptations.</title>
        <authorList>
            <person name="Jebb D."/>
            <person name="Huang Z."/>
            <person name="Pippel M."/>
            <person name="Hughes G.M."/>
            <person name="Lavrichenko K."/>
            <person name="Devanna P."/>
            <person name="Winkler S."/>
            <person name="Jermiin L.S."/>
            <person name="Skirmuntt E.C."/>
            <person name="Katzourakis A."/>
            <person name="Burkitt-Gray L."/>
            <person name="Ray D.A."/>
            <person name="Sullivan K.A.M."/>
            <person name="Roscito J.G."/>
            <person name="Kirilenko B.M."/>
            <person name="Davalos L.M."/>
            <person name="Corthals A.P."/>
            <person name="Power M.L."/>
            <person name="Jones G."/>
            <person name="Ransome R.D."/>
            <person name="Dechmann D.K.N."/>
            <person name="Locatelli A.G."/>
            <person name="Puechmaille S.J."/>
            <person name="Fedrigo O."/>
            <person name="Jarvis E.D."/>
            <person name="Hiller M."/>
            <person name="Vernes S.C."/>
            <person name="Myers E.W."/>
            <person name="Teeling E.C."/>
        </authorList>
    </citation>
    <scope>NUCLEOTIDE SEQUENCE [LARGE SCALE GENOMIC DNA]</scope>
    <source>
        <strain evidence="8">MRouAeg1</strain>
        <tissue evidence="8">Muscle</tissue>
    </source>
</reference>
<evidence type="ECO:0000256" key="3">
    <source>
        <dbReference type="ARBA" id="ARBA00022729"/>
    </source>
</evidence>
<evidence type="ECO:0000259" key="7">
    <source>
        <dbReference type="Pfam" id="PF25106"/>
    </source>
</evidence>
<dbReference type="Pfam" id="PF25106">
    <property type="entry name" value="VWA_4"/>
    <property type="match status" value="1"/>
</dbReference>
<dbReference type="Proteomes" id="UP000593571">
    <property type="component" value="Unassembled WGS sequence"/>
</dbReference>
<keyword evidence="3" id="KW-0732">Signal</keyword>
<evidence type="ECO:0000259" key="5">
    <source>
        <dbReference type="Pfam" id="PF23560"/>
    </source>
</evidence>
<proteinExistence type="predicted"/>
<feature type="domain" description="Hemicentin-1-like von Willebrand factor A" evidence="7">
    <location>
        <begin position="74"/>
        <end position="114"/>
    </location>
</feature>
<dbReference type="EMBL" id="JACASE010000001">
    <property type="protein sequence ID" value="KAF6509057.1"/>
    <property type="molecule type" value="Genomic_DNA"/>
</dbReference>
<dbReference type="PANTHER" id="PTHR14905">
    <property type="entry name" value="NG37"/>
    <property type="match status" value="1"/>
</dbReference>
<dbReference type="InterPro" id="IPR052577">
    <property type="entry name" value="VWA7"/>
</dbReference>
<dbReference type="GO" id="GO:0005576">
    <property type="term" value="C:extracellular region"/>
    <property type="evidence" value="ECO:0007669"/>
    <property type="project" value="UniProtKB-SubCell"/>
</dbReference>
<evidence type="ECO:0000259" key="6">
    <source>
        <dbReference type="Pfam" id="PF23610"/>
    </source>
</evidence>
<protein>
    <submittedName>
        <fullName evidence="8">von Willebrand factor A domain containing 7</fullName>
    </submittedName>
</protein>
<dbReference type="Pfam" id="PF23610">
    <property type="entry name" value="VWA7_4"/>
    <property type="match status" value="1"/>
</dbReference>
<dbReference type="InterPro" id="IPR056475">
    <property type="entry name" value="GBD_Hemicentin/VWA7"/>
</dbReference>
<dbReference type="InterPro" id="IPR057613">
    <property type="entry name" value="VWA7_4"/>
</dbReference>
<keyword evidence="2" id="KW-0964">Secreted</keyword>
<dbReference type="InterPro" id="IPR056861">
    <property type="entry name" value="HMCN1-like_VWA"/>
</dbReference>
<dbReference type="Pfam" id="PF23560">
    <property type="entry name" value="GBD_Hemicentin"/>
    <property type="match status" value="1"/>
</dbReference>
<keyword evidence="4" id="KW-0325">Glycoprotein</keyword>
<feature type="domain" description="VWA7 beta-sandwich" evidence="6">
    <location>
        <begin position="210"/>
        <end position="297"/>
    </location>
</feature>
<dbReference type="AlphaFoldDB" id="A0A7J8KJI0"/>
<comment type="caution">
    <text evidence="8">The sequence shown here is derived from an EMBL/GenBank/DDBJ whole genome shotgun (WGS) entry which is preliminary data.</text>
</comment>
<name>A0A7J8KJI0_ROUAE</name>
<evidence type="ECO:0000313" key="8">
    <source>
        <dbReference type="EMBL" id="KAF6509057.1"/>
    </source>
</evidence>
<keyword evidence="9" id="KW-1185">Reference proteome</keyword>
<evidence type="ECO:0000256" key="1">
    <source>
        <dbReference type="ARBA" id="ARBA00004613"/>
    </source>
</evidence>
<evidence type="ECO:0000256" key="4">
    <source>
        <dbReference type="ARBA" id="ARBA00023180"/>
    </source>
</evidence>
<organism evidence="8 9">
    <name type="scientific">Rousettus aegyptiacus</name>
    <name type="common">Egyptian fruit bat</name>
    <name type="synonym">Pteropus aegyptiacus</name>
    <dbReference type="NCBI Taxonomy" id="9407"/>
    <lineage>
        <taxon>Eukaryota</taxon>
        <taxon>Metazoa</taxon>
        <taxon>Chordata</taxon>
        <taxon>Craniata</taxon>
        <taxon>Vertebrata</taxon>
        <taxon>Euteleostomi</taxon>
        <taxon>Mammalia</taxon>
        <taxon>Eutheria</taxon>
        <taxon>Laurasiatheria</taxon>
        <taxon>Chiroptera</taxon>
        <taxon>Yinpterochiroptera</taxon>
        <taxon>Pteropodoidea</taxon>
        <taxon>Pteropodidae</taxon>
        <taxon>Rousettinae</taxon>
        <taxon>Rousettus</taxon>
    </lineage>
</organism>
<dbReference type="PANTHER" id="PTHR14905:SF7">
    <property type="entry name" value="VON WILLEBRAND FACTOR A DOMAIN-CONTAINING PROTEIN 7"/>
    <property type="match status" value="1"/>
</dbReference>
<sequence>MGMAAINILPQNHVLSGNAAKLALLASLKPSASCKAAWETGVSPDEWPPRDGFPKRLLDITPAPSLSFIMDTMGSMGFGLIFPTSDPDSFWQQFNEIHALEGGDEPEMYLSALEEKGKGSHCCDARKVLLPLKPPVMVTGKPPVFIMDGLLQRVTIQIHREVSSFWIRNPEGVSQGQEEGQGPLETGTWDIQVTAKGNPQVRVQAQISFDFLFYFGGPMEDGPHPGLYPLTQPVTSPPPDLFINFICLQTQLLVEVTELGPEVTLEILCCISPNVVFGGFPEGAELDRVPLELKGPRE</sequence>
<evidence type="ECO:0000313" key="9">
    <source>
        <dbReference type="Proteomes" id="UP000593571"/>
    </source>
</evidence>
<gene>
    <name evidence="8" type="ORF">HJG63_020558</name>
</gene>
<evidence type="ECO:0000256" key="2">
    <source>
        <dbReference type="ARBA" id="ARBA00022525"/>
    </source>
</evidence>